<dbReference type="PANTHER" id="PTHR38768:SF1">
    <property type="entry name" value="UPF0502 PROTEIN YCEH"/>
    <property type="match status" value="1"/>
</dbReference>
<keyword evidence="4" id="KW-1185">Reference proteome</keyword>
<dbReference type="PANTHER" id="PTHR38768">
    <property type="entry name" value="UPF0502 PROTEIN YCEH"/>
    <property type="match status" value="1"/>
</dbReference>
<comment type="caution">
    <text evidence="3">The sequence shown here is derived from an EMBL/GenBank/DDBJ whole genome shotgun (WGS) entry which is preliminary data.</text>
</comment>
<dbReference type="AlphaFoldDB" id="A0AAP2FYF2"/>
<reference evidence="3 4" key="1">
    <citation type="journal article" date="2021" name="Microbiol. Resour. Announc.">
        <title>Draft Genome Sequence of Coralloluteibacterium stylophorae LMG 29479T.</title>
        <authorList>
            <person name="Karlyshev A.V."/>
            <person name="Kudryashova E.B."/>
            <person name="Ariskina E.V."/>
            <person name="Conroy A.P."/>
            <person name="Abidueva E.Y."/>
        </authorList>
    </citation>
    <scope>NUCLEOTIDE SEQUENCE [LARGE SCALE GENOMIC DNA]</scope>
    <source>
        <strain evidence="3 4">LMG 29479</strain>
    </source>
</reference>
<dbReference type="Proteomes" id="UP000675747">
    <property type="component" value="Unassembled WGS sequence"/>
</dbReference>
<comment type="similarity">
    <text evidence="1">Belongs to the UPF0502 family.</text>
</comment>
<evidence type="ECO:0000256" key="1">
    <source>
        <dbReference type="HAMAP-Rule" id="MF_01584"/>
    </source>
</evidence>
<evidence type="ECO:0000313" key="4">
    <source>
        <dbReference type="Proteomes" id="UP000675747"/>
    </source>
</evidence>
<proteinExistence type="inferred from homology"/>
<dbReference type="SUPFAM" id="SSF46785">
    <property type="entry name" value="Winged helix' DNA-binding domain"/>
    <property type="match status" value="2"/>
</dbReference>
<feature type="coiled-coil region" evidence="2">
    <location>
        <begin position="187"/>
        <end position="214"/>
    </location>
</feature>
<dbReference type="InterPro" id="IPR007432">
    <property type="entry name" value="DUF480"/>
</dbReference>
<evidence type="ECO:0000256" key="2">
    <source>
        <dbReference type="SAM" id="Coils"/>
    </source>
</evidence>
<name>A0AAP2FYF2_9GAMM</name>
<dbReference type="InterPro" id="IPR036388">
    <property type="entry name" value="WH-like_DNA-bd_sf"/>
</dbReference>
<accession>A0AAP2FYF2</accession>
<keyword evidence="2" id="KW-0175">Coiled coil</keyword>
<dbReference type="Pfam" id="PF04337">
    <property type="entry name" value="DUF480"/>
    <property type="match status" value="1"/>
</dbReference>
<organism evidence="3 4">
    <name type="scientific">Coralloluteibacterium stylophorae</name>
    <dbReference type="NCBI Taxonomy" id="1776034"/>
    <lineage>
        <taxon>Bacteria</taxon>
        <taxon>Pseudomonadati</taxon>
        <taxon>Pseudomonadota</taxon>
        <taxon>Gammaproteobacteria</taxon>
        <taxon>Lysobacterales</taxon>
        <taxon>Lysobacteraceae</taxon>
        <taxon>Coralloluteibacterium</taxon>
    </lineage>
</organism>
<dbReference type="InterPro" id="IPR036390">
    <property type="entry name" value="WH_DNA-bd_sf"/>
</dbReference>
<dbReference type="HAMAP" id="MF_01584">
    <property type="entry name" value="UPF0502"/>
    <property type="match status" value="1"/>
</dbReference>
<dbReference type="RefSeq" id="WP_213173297.1">
    <property type="nucleotide sequence ID" value="NZ_JAGQFT020000001.1"/>
</dbReference>
<protein>
    <submittedName>
        <fullName evidence="3">DUF480 domain-containing protein</fullName>
    </submittedName>
</protein>
<sequence>MSEAEASESAVLSGSEVRVLACLVEKEATTPETYPLTENAVQLACNQKSNREPVLELGVGEVGHALRSLETRGLARGVHGARAQRWEHRFADGYSLTRAQQALLAVLMLRGAQTASELFARGERLAKLSDLDEARHCLERLAAREPALVVNVGRGAGQREDRWMHLLAGPVEVEAVRAAAPASGPARGALDARVEALEAEVARLRELVERVAGQPPDL</sequence>
<evidence type="ECO:0000313" key="3">
    <source>
        <dbReference type="EMBL" id="MBS7455611.1"/>
    </source>
</evidence>
<dbReference type="Gene3D" id="1.10.10.10">
    <property type="entry name" value="Winged helix-like DNA-binding domain superfamily/Winged helix DNA-binding domain"/>
    <property type="match status" value="2"/>
</dbReference>
<dbReference type="EMBL" id="JAGQFT020000001">
    <property type="protein sequence ID" value="MBS7455611.1"/>
    <property type="molecule type" value="Genomic_DNA"/>
</dbReference>
<gene>
    <name evidence="3" type="ORF">KB893_000475</name>
</gene>